<evidence type="ECO:0000313" key="3">
    <source>
        <dbReference type="EMBL" id="KAF4144736.1"/>
    </source>
</evidence>
<name>A0A833TEZ1_PHYIN</name>
<reference evidence="2" key="1">
    <citation type="submission" date="2020-04" db="EMBL/GenBank/DDBJ databases">
        <title>Hybrid Assembly of Korean Phytophthora infestans isolates.</title>
        <authorList>
            <person name="Prokchorchik M."/>
            <person name="Lee Y."/>
            <person name="Seo J."/>
            <person name="Cho J.-H."/>
            <person name="Park Y.-E."/>
            <person name="Jang D.-C."/>
            <person name="Im J.-S."/>
            <person name="Choi J.-G."/>
            <person name="Park H.-J."/>
            <person name="Lee G.-B."/>
            <person name="Lee Y.-G."/>
            <person name="Hong S.-Y."/>
            <person name="Cho K."/>
            <person name="Sohn K.H."/>
        </authorList>
    </citation>
    <scope>NUCLEOTIDE SEQUENCE</scope>
    <source>
        <strain evidence="2">KR_1_A1</strain>
        <strain evidence="3">KR_2_A2</strain>
    </source>
</reference>
<keyword evidence="4" id="KW-1185">Reference proteome</keyword>
<dbReference type="Proteomes" id="UP000704712">
    <property type="component" value="Unassembled WGS sequence"/>
</dbReference>
<proteinExistence type="predicted"/>
<dbReference type="EMBL" id="WSZM01000018">
    <property type="protein sequence ID" value="KAF4046329.1"/>
    <property type="molecule type" value="Genomic_DNA"/>
</dbReference>
<keyword evidence="1" id="KW-0843">Virulence</keyword>
<dbReference type="GO" id="GO:0004869">
    <property type="term" value="F:cysteine-type endopeptidase inhibitor activity"/>
    <property type="evidence" value="ECO:0007669"/>
    <property type="project" value="InterPro"/>
</dbReference>
<evidence type="ECO:0000256" key="1">
    <source>
        <dbReference type="ARBA" id="ARBA00023026"/>
    </source>
</evidence>
<evidence type="ECO:0008006" key="5">
    <source>
        <dbReference type="Google" id="ProtNLM"/>
    </source>
</evidence>
<evidence type="ECO:0000313" key="4">
    <source>
        <dbReference type="Proteomes" id="UP000602510"/>
    </source>
</evidence>
<accession>A0A833TEZ1</accession>
<dbReference type="EMBL" id="JAACNO010000809">
    <property type="protein sequence ID" value="KAF4144736.1"/>
    <property type="molecule type" value="Genomic_DNA"/>
</dbReference>
<organism evidence="2 4">
    <name type="scientific">Phytophthora infestans</name>
    <name type="common">Potato late blight agent</name>
    <name type="synonym">Botrytis infestans</name>
    <dbReference type="NCBI Taxonomy" id="4787"/>
    <lineage>
        <taxon>Eukaryota</taxon>
        <taxon>Sar</taxon>
        <taxon>Stramenopiles</taxon>
        <taxon>Oomycota</taxon>
        <taxon>Peronosporomycetes</taxon>
        <taxon>Peronosporales</taxon>
        <taxon>Peronosporaceae</taxon>
        <taxon>Phytophthora</taxon>
    </lineage>
</organism>
<dbReference type="InterPro" id="IPR046350">
    <property type="entry name" value="Cystatin_sf"/>
</dbReference>
<dbReference type="SUPFAM" id="SSF54403">
    <property type="entry name" value="Cystatin/monellin"/>
    <property type="match status" value="1"/>
</dbReference>
<sequence>MGTQGCVHVEHTKIQWLDVSHFPTRTLEAALPKPSSSSLEYPFKLSARGPTFSFIMAFTRSIALFAGLALAASSAQEATILGGYTQKNATSDDIELLTQATSSANMYNKNVDTRICLIAIENLETQTVAGTNYKFQVAGCPVETDDELGACDDRNCDYSSYNIVIFSQPWSDTIEVTSITPAEYQG</sequence>
<evidence type="ECO:0000313" key="2">
    <source>
        <dbReference type="EMBL" id="KAF4046329.1"/>
    </source>
</evidence>
<dbReference type="Gene3D" id="3.10.450.10">
    <property type="match status" value="1"/>
</dbReference>
<dbReference type="CDD" id="cd00042">
    <property type="entry name" value="CY"/>
    <property type="match status" value="1"/>
</dbReference>
<dbReference type="Proteomes" id="UP000602510">
    <property type="component" value="Unassembled WGS sequence"/>
</dbReference>
<protein>
    <recommendedName>
        <fullName evidence="5">Cystatin-like cysteine protease inhibitor EPIC3</fullName>
    </recommendedName>
</protein>
<dbReference type="InterPro" id="IPR000010">
    <property type="entry name" value="Cystatin_dom"/>
</dbReference>
<dbReference type="AlphaFoldDB" id="A0A833TEZ1"/>
<gene>
    <name evidence="2" type="ORF">GN244_ATG01258</name>
    <name evidence="3" type="ORF">GN958_ATG06073</name>
</gene>
<comment type="caution">
    <text evidence="2">The sequence shown here is derived from an EMBL/GenBank/DDBJ whole genome shotgun (WGS) entry which is preliminary data.</text>
</comment>